<reference evidence="2 3" key="1">
    <citation type="submission" date="2010-10" db="EMBL/GenBank/DDBJ databases">
        <title>Complete sequence of Frankia sp. EuI1c.</title>
        <authorList>
            <consortium name="US DOE Joint Genome Institute"/>
            <person name="Lucas S."/>
            <person name="Copeland A."/>
            <person name="Lapidus A."/>
            <person name="Cheng J.-F."/>
            <person name="Bruce D."/>
            <person name="Goodwin L."/>
            <person name="Pitluck S."/>
            <person name="Chertkov O."/>
            <person name="Detter J.C."/>
            <person name="Han C."/>
            <person name="Tapia R."/>
            <person name="Land M."/>
            <person name="Hauser L."/>
            <person name="Jeffries C."/>
            <person name="Kyrpides N."/>
            <person name="Ivanova N."/>
            <person name="Mikhailova N."/>
            <person name="Beauchemin N."/>
            <person name="Sen A."/>
            <person name="Sur S.A."/>
            <person name="Gtari M."/>
            <person name="Wall L."/>
            <person name="Tisa L."/>
            <person name="Woyke T."/>
        </authorList>
    </citation>
    <scope>NUCLEOTIDE SEQUENCE [LARGE SCALE GENOMIC DNA]</scope>
    <source>
        <strain evidence="3">DSM 45817 / CECT 9037 / EuI1c</strain>
    </source>
</reference>
<evidence type="ECO:0000313" key="2">
    <source>
        <dbReference type="EMBL" id="ADP84931.1"/>
    </source>
</evidence>
<dbReference type="AlphaFoldDB" id="E3IW03"/>
<sequence length="247" mass="25326">MSWELNGNGGTDPSSTFLGTTDNQPLIIGTRGHEAMRIAPFGRVGINTSKPDATLDVVGIPLKGLPPPETTALRATNSGPGFAGFFQGKVGVNGDLNVNFDINVLGDIKLVGGADLAEEFDVVGGIDADPGTVVVLAGGDTVQVSDRPYDRRVAGVVSGAGDLRPALILDRKSGSDRRPLALSGKVWCKVDADCGALDVGDLLTTSSTPGHAMRATDRELSFGSVIGKALGALQAGRGLIPVLVALQ</sequence>
<proteinExistence type="predicted"/>
<dbReference type="Proteomes" id="UP000002484">
    <property type="component" value="Chromosome"/>
</dbReference>
<keyword evidence="3" id="KW-1185">Reference proteome</keyword>
<dbReference type="STRING" id="298654.FraEuI1c_6964"/>
<organism evidence="2 3">
    <name type="scientific">Pseudofrankia inefficax (strain DSM 45817 / CECT 9037 / DDB 130130 / EuI1c)</name>
    <name type="common">Frankia inefficax</name>
    <dbReference type="NCBI Taxonomy" id="298654"/>
    <lineage>
        <taxon>Bacteria</taxon>
        <taxon>Bacillati</taxon>
        <taxon>Actinomycetota</taxon>
        <taxon>Actinomycetes</taxon>
        <taxon>Frankiales</taxon>
        <taxon>Frankiaceae</taxon>
        <taxon>Pseudofrankia</taxon>
    </lineage>
</organism>
<gene>
    <name evidence="2" type="ordered locus">FraEuI1c_6964</name>
</gene>
<name>E3IW03_PSEI1</name>
<feature type="region of interest" description="Disordered" evidence="1">
    <location>
        <begin position="1"/>
        <end position="22"/>
    </location>
</feature>
<dbReference type="HOGENOM" id="CLU_1123266_0_0_11"/>
<dbReference type="KEGG" id="fri:FraEuI1c_6964"/>
<feature type="compositionally biased region" description="Polar residues" evidence="1">
    <location>
        <begin position="11"/>
        <end position="22"/>
    </location>
</feature>
<dbReference type="eggNOG" id="ENOG5031FB4">
    <property type="taxonomic scope" value="Bacteria"/>
</dbReference>
<dbReference type="InParanoid" id="E3IW03"/>
<protein>
    <submittedName>
        <fullName evidence="2">Uncharacterized protein</fullName>
    </submittedName>
</protein>
<dbReference type="EMBL" id="CP002299">
    <property type="protein sequence ID" value="ADP84931.1"/>
    <property type="molecule type" value="Genomic_DNA"/>
</dbReference>
<evidence type="ECO:0000256" key="1">
    <source>
        <dbReference type="SAM" id="MobiDB-lite"/>
    </source>
</evidence>
<evidence type="ECO:0000313" key="3">
    <source>
        <dbReference type="Proteomes" id="UP000002484"/>
    </source>
</evidence>
<accession>E3IW03</accession>